<dbReference type="FunFam" id="3.40.640.10:FF:000030">
    <property type="entry name" value="Low-specificity L-threonine aldolase"/>
    <property type="match status" value="1"/>
</dbReference>
<feature type="modified residue" description="N6-(pyridoxal phosphate)lysine" evidence="5">
    <location>
        <position position="228"/>
    </location>
</feature>
<keyword evidence="3" id="KW-0663">Pyridoxal phosphate</keyword>
<dbReference type="GO" id="GO:0005829">
    <property type="term" value="C:cytosol"/>
    <property type="evidence" value="ECO:0007669"/>
    <property type="project" value="TreeGrafter"/>
</dbReference>
<comment type="caution">
    <text evidence="7">The sequence shown here is derived from an EMBL/GenBank/DDBJ whole genome shotgun (WGS) entry which is preliminary data.</text>
</comment>
<dbReference type="AlphaFoldDB" id="A0A9P9WWN0"/>
<dbReference type="Proteomes" id="UP000829685">
    <property type="component" value="Unassembled WGS sequence"/>
</dbReference>
<dbReference type="PIRSF" id="PIRSF017617">
    <property type="entry name" value="Thr_aldolase"/>
    <property type="match status" value="1"/>
</dbReference>
<proteinExistence type="inferred from homology"/>
<accession>A0A9P9WWN0</accession>
<dbReference type="GO" id="GO:0008732">
    <property type="term" value="F:L-allo-threonine aldolase activity"/>
    <property type="evidence" value="ECO:0007669"/>
    <property type="project" value="TreeGrafter"/>
</dbReference>
<comment type="cofactor">
    <cofactor evidence="1">
        <name>pyridoxal 5'-phosphate</name>
        <dbReference type="ChEBI" id="CHEBI:597326"/>
    </cofactor>
</comment>
<keyword evidence="8" id="KW-1185">Reference proteome</keyword>
<gene>
    <name evidence="7" type="ORF">JX265_001997</name>
</gene>
<dbReference type="Gene3D" id="3.40.640.10">
    <property type="entry name" value="Type I PLP-dependent aspartate aminotransferase-like (Major domain)"/>
    <property type="match status" value="1"/>
</dbReference>
<dbReference type="PANTHER" id="PTHR48097">
    <property type="entry name" value="L-THREONINE ALDOLASE-RELATED"/>
    <property type="match status" value="1"/>
</dbReference>
<dbReference type="GO" id="GO:0006545">
    <property type="term" value="P:glycine biosynthetic process"/>
    <property type="evidence" value="ECO:0007669"/>
    <property type="project" value="TreeGrafter"/>
</dbReference>
<dbReference type="EMBL" id="JAFIMR010000003">
    <property type="protein sequence ID" value="KAI1880376.1"/>
    <property type="molecule type" value="Genomic_DNA"/>
</dbReference>
<keyword evidence="4" id="KW-0456">Lyase</keyword>
<dbReference type="Pfam" id="PF01212">
    <property type="entry name" value="Beta_elim_lyase"/>
    <property type="match status" value="1"/>
</dbReference>
<evidence type="ECO:0000256" key="5">
    <source>
        <dbReference type="PIRSR" id="PIRSR017617-1"/>
    </source>
</evidence>
<evidence type="ECO:0000256" key="2">
    <source>
        <dbReference type="ARBA" id="ARBA00006966"/>
    </source>
</evidence>
<organism evidence="7 8">
    <name type="scientific">Neoarthrinium moseri</name>
    <dbReference type="NCBI Taxonomy" id="1658444"/>
    <lineage>
        <taxon>Eukaryota</taxon>
        <taxon>Fungi</taxon>
        <taxon>Dikarya</taxon>
        <taxon>Ascomycota</taxon>
        <taxon>Pezizomycotina</taxon>
        <taxon>Sordariomycetes</taxon>
        <taxon>Xylariomycetidae</taxon>
        <taxon>Amphisphaeriales</taxon>
        <taxon>Apiosporaceae</taxon>
        <taxon>Neoarthrinium</taxon>
    </lineage>
</organism>
<dbReference type="InterPro" id="IPR015422">
    <property type="entry name" value="PyrdxlP-dep_Trfase_small"/>
</dbReference>
<feature type="domain" description="Aromatic amino acid beta-eliminating lyase/threonine aldolase" evidence="6">
    <location>
        <begin position="32"/>
        <end position="325"/>
    </location>
</feature>
<dbReference type="Gene3D" id="3.90.1150.10">
    <property type="entry name" value="Aspartate Aminotransferase, domain 1"/>
    <property type="match status" value="1"/>
</dbReference>
<name>A0A9P9WWN0_9PEZI</name>
<dbReference type="InterPro" id="IPR023603">
    <property type="entry name" value="Low_specificity_L-TA-like"/>
</dbReference>
<sequence>MSPSLQSDRLTWENEELASVEAGTKFQVSAFDFRSDITTSTSGRQFQAILGVSSNDGWTASGSKVFEDKMADLAGRAASLFMISSTMSNQVAIRTHLNRPPNGIICDARSHIMHQEVGAIGQLSGALPLAIYPQNGLYLTLEDIEENIVLSDGTDTCTCPTRLLHLENPLGGVVMPVEEMKRIKQYADKHSLTVHMDGARLWEAVACGAGKLEAFCSQVHSLNLCLTKGLGGSVGSFLVGDSEFIRHAKWVRKSLGGSMRQPGWVAAAGWAAVGEVFGQDPSGQDAWRLRRTHDLARRLAKHWEDLGGRLVVPQQTNMVWLDLDAAGIDEDSWESGGQERGILLHCSRLVTHYQISDEAVVCLEQYMADMMQNLQQRRRLQTRIPRPEAVARLAKTMRRGLELARLQGYRK</sequence>
<evidence type="ECO:0000313" key="7">
    <source>
        <dbReference type="EMBL" id="KAI1880376.1"/>
    </source>
</evidence>
<evidence type="ECO:0000256" key="3">
    <source>
        <dbReference type="ARBA" id="ARBA00022898"/>
    </source>
</evidence>
<dbReference type="GO" id="GO:0006567">
    <property type="term" value="P:L-threonine catabolic process"/>
    <property type="evidence" value="ECO:0007669"/>
    <property type="project" value="TreeGrafter"/>
</dbReference>
<dbReference type="InterPro" id="IPR001597">
    <property type="entry name" value="ArAA_b-elim_lyase/Thr_aldolase"/>
</dbReference>
<reference evidence="7" key="1">
    <citation type="submission" date="2021-03" db="EMBL/GenBank/DDBJ databases">
        <title>Revisited historic fungal species revealed as producer of novel bioactive compounds through whole genome sequencing and comparative genomics.</title>
        <authorList>
            <person name="Vignolle G.A."/>
            <person name="Hochenegger N."/>
            <person name="Mach R.L."/>
            <person name="Mach-Aigner A.R."/>
            <person name="Javad Rahimi M."/>
            <person name="Salim K.A."/>
            <person name="Chan C.M."/>
            <person name="Lim L.B.L."/>
            <person name="Cai F."/>
            <person name="Druzhinina I.S."/>
            <person name="U'Ren J.M."/>
            <person name="Derntl C."/>
        </authorList>
    </citation>
    <scope>NUCLEOTIDE SEQUENCE</scope>
    <source>
        <strain evidence="7">TUCIM 5799</strain>
    </source>
</reference>
<dbReference type="SUPFAM" id="SSF53383">
    <property type="entry name" value="PLP-dependent transferases"/>
    <property type="match status" value="1"/>
</dbReference>
<protein>
    <recommendedName>
        <fullName evidence="6">Aromatic amino acid beta-eliminating lyase/threonine aldolase domain-containing protein</fullName>
    </recommendedName>
</protein>
<evidence type="ECO:0000256" key="1">
    <source>
        <dbReference type="ARBA" id="ARBA00001933"/>
    </source>
</evidence>
<comment type="similarity">
    <text evidence="2">Belongs to the threonine aldolase family.</text>
</comment>
<dbReference type="InterPro" id="IPR015421">
    <property type="entry name" value="PyrdxlP-dep_Trfase_major"/>
</dbReference>
<evidence type="ECO:0000259" key="6">
    <source>
        <dbReference type="Pfam" id="PF01212"/>
    </source>
</evidence>
<dbReference type="InterPro" id="IPR015424">
    <property type="entry name" value="PyrdxlP-dep_Trfase"/>
</dbReference>
<evidence type="ECO:0000256" key="4">
    <source>
        <dbReference type="ARBA" id="ARBA00023239"/>
    </source>
</evidence>
<dbReference type="PANTHER" id="PTHR48097:SF9">
    <property type="entry name" value="L-THREONINE ALDOLASE"/>
    <property type="match status" value="1"/>
</dbReference>
<evidence type="ECO:0000313" key="8">
    <source>
        <dbReference type="Proteomes" id="UP000829685"/>
    </source>
</evidence>